<accession>A0ABQ4IN15</accession>
<dbReference type="RefSeq" id="WP_204293297.1">
    <property type="nucleotide sequence ID" value="NZ_BAAAGZ010000046.1"/>
</dbReference>
<sequence>MDLKRTLELLRDHPAVLGVDGSFGQAAAFIEGVNVGQQGGMLAGFREWLVVRVGDGANLNWRGLLLRLALPDGYQGGLAGLSSDDEQKLIGMLFDQLGEFLAARESADGLLRIYDAYLKWLRNQDWYTSDSPSYLE</sequence>
<dbReference type="EMBL" id="BOPA01000078">
    <property type="protein sequence ID" value="GIJ19304.1"/>
    <property type="molecule type" value="Genomic_DNA"/>
</dbReference>
<proteinExistence type="predicted"/>
<evidence type="ECO:0000313" key="2">
    <source>
        <dbReference type="Proteomes" id="UP000647860"/>
    </source>
</evidence>
<name>A0ABQ4IN15_9ACTN</name>
<evidence type="ECO:0000313" key="1">
    <source>
        <dbReference type="EMBL" id="GIJ19304.1"/>
    </source>
</evidence>
<reference evidence="1 2" key="1">
    <citation type="submission" date="2021-01" db="EMBL/GenBank/DDBJ databases">
        <title>Whole genome shotgun sequence of Verrucosispora gifhornensis NBRC 16317.</title>
        <authorList>
            <person name="Komaki H."/>
            <person name="Tamura T."/>
        </authorList>
    </citation>
    <scope>NUCLEOTIDE SEQUENCE [LARGE SCALE GENOMIC DNA]</scope>
    <source>
        <strain evidence="1 2">NBRC 16317</strain>
    </source>
</reference>
<keyword evidence="2" id="KW-1185">Reference proteome</keyword>
<dbReference type="Proteomes" id="UP000647860">
    <property type="component" value="Unassembled WGS sequence"/>
</dbReference>
<comment type="caution">
    <text evidence="1">The sequence shown here is derived from an EMBL/GenBank/DDBJ whole genome shotgun (WGS) entry which is preliminary data.</text>
</comment>
<organism evidence="1 2">
    <name type="scientific">Micromonospora gifhornensis</name>
    <dbReference type="NCBI Taxonomy" id="84594"/>
    <lineage>
        <taxon>Bacteria</taxon>
        <taxon>Bacillati</taxon>
        <taxon>Actinomycetota</taxon>
        <taxon>Actinomycetes</taxon>
        <taxon>Micromonosporales</taxon>
        <taxon>Micromonosporaceae</taxon>
        <taxon>Micromonospora</taxon>
    </lineage>
</organism>
<gene>
    <name evidence="1" type="ORF">Vgi01_59880</name>
</gene>
<protein>
    <submittedName>
        <fullName evidence="1">Uncharacterized protein</fullName>
    </submittedName>
</protein>